<keyword evidence="2" id="KW-1185">Reference proteome</keyword>
<sequence>MSAASTSIVAAQSTATASASAATAAAANPSATLFSATSKYSMTTCDNDRLSLISYQFQQTCQQQSASNSTTTVTSAPCTSSNGYSQRLDCFSDYSAFGAAKFGTAAYAELVIYNGPDCKNKANIVGVRHYALNQQFEWSNSNGVILTGINSYDPSNPSKILVGQCKDSLCKSVLPNLHDSFPIDATTCYKPVNLFNAGTFVRATLYNRGVAVRAPVNGYPVVATSGGGAAAAGKAVWSVVVLVGVLVSFM</sequence>
<dbReference type="OrthoDB" id="2114323at2759"/>
<dbReference type="Proteomes" id="UP000320333">
    <property type="component" value="Unassembled WGS sequence"/>
</dbReference>
<dbReference type="EMBL" id="QEAP01000126">
    <property type="protein sequence ID" value="TPX74431.1"/>
    <property type="molecule type" value="Genomic_DNA"/>
</dbReference>
<comment type="caution">
    <text evidence="1">The sequence shown here is derived from an EMBL/GenBank/DDBJ whole genome shotgun (WGS) entry which is preliminary data.</text>
</comment>
<evidence type="ECO:0000313" key="2">
    <source>
        <dbReference type="Proteomes" id="UP000320333"/>
    </source>
</evidence>
<dbReference type="AlphaFoldDB" id="A0A507FDL3"/>
<name>A0A507FDL3_9FUNG</name>
<organism evidence="1 2">
    <name type="scientific">Chytriomyces confervae</name>
    <dbReference type="NCBI Taxonomy" id="246404"/>
    <lineage>
        <taxon>Eukaryota</taxon>
        <taxon>Fungi</taxon>
        <taxon>Fungi incertae sedis</taxon>
        <taxon>Chytridiomycota</taxon>
        <taxon>Chytridiomycota incertae sedis</taxon>
        <taxon>Chytridiomycetes</taxon>
        <taxon>Chytridiales</taxon>
        <taxon>Chytriomycetaceae</taxon>
        <taxon>Chytriomyces</taxon>
    </lineage>
</organism>
<protein>
    <submittedName>
        <fullName evidence="1">Uncharacterized protein</fullName>
    </submittedName>
</protein>
<evidence type="ECO:0000313" key="1">
    <source>
        <dbReference type="EMBL" id="TPX74431.1"/>
    </source>
</evidence>
<reference evidence="1 2" key="1">
    <citation type="journal article" date="2019" name="Sci. Rep.">
        <title>Comparative genomics of chytrid fungi reveal insights into the obligate biotrophic and pathogenic lifestyle of Synchytrium endobioticum.</title>
        <authorList>
            <person name="van de Vossenberg B.T.L.H."/>
            <person name="Warris S."/>
            <person name="Nguyen H.D.T."/>
            <person name="van Gent-Pelzer M.P.E."/>
            <person name="Joly D.L."/>
            <person name="van de Geest H.C."/>
            <person name="Bonants P.J.M."/>
            <person name="Smith D.S."/>
            <person name="Levesque C.A."/>
            <person name="van der Lee T.A.J."/>
        </authorList>
    </citation>
    <scope>NUCLEOTIDE SEQUENCE [LARGE SCALE GENOMIC DNA]</scope>
    <source>
        <strain evidence="1 2">CBS 675.73</strain>
    </source>
</reference>
<gene>
    <name evidence="1" type="ORF">CcCBS67573_g04302</name>
</gene>
<accession>A0A507FDL3</accession>
<proteinExistence type="predicted"/>